<dbReference type="GeneID" id="42178395"/>
<dbReference type="InterPro" id="IPR036097">
    <property type="entry name" value="HisK_dim/P_sf"/>
</dbReference>
<dbReference type="Gene3D" id="3.30.565.10">
    <property type="entry name" value="Histidine kinase-like ATPase, C-terminal domain"/>
    <property type="match status" value="1"/>
</dbReference>
<evidence type="ECO:0000313" key="9">
    <source>
        <dbReference type="EMBL" id="QCD65145.1"/>
    </source>
</evidence>
<dbReference type="Gene3D" id="3.30.450.20">
    <property type="entry name" value="PAS domain"/>
    <property type="match status" value="1"/>
</dbReference>
<reference evidence="9 10" key="2">
    <citation type="submission" date="2019-04" db="EMBL/GenBank/DDBJ databases">
        <authorList>
            <person name="Yang S."/>
            <person name="Wei W."/>
        </authorList>
    </citation>
    <scope>NUCLEOTIDE SEQUENCE [LARGE SCALE GENOMIC DNA]</scope>
    <source>
        <strain evidence="10">ZP60</strain>
    </source>
</reference>
<dbReference type="RefSeq" id="WP_012808028.1">
    <property type="nucleotide sequence ID" value="NZ_CP039375.1"/>
</dbReference>
<feature type="transmembrane region" description="Helical" evidence="7">
    <location>
        <begin position="353"/>
        <end position="374"/>
    </location>
</feature>
<feature type="transmembrane region" description="Helical" evidence="7">
    <location>
        <begin position="325"/>
        <end position="344"/>
    </location>
</feature>
<evidence type="ECO:0000256" key="5">
    <source>
        <dbReference type="ARBA" id="ARBA00023012"/>
    </source>
</evidence>
<comment type="catalytic activity">
    <reaction evidence="1">
        <text>ATP + protein L-histidine = ADP + protein N-phospho-L-histidine.</text>
        <dbReference type="EC" id="2.7.13.3"/>
    </reaction>
</comment>
<organism evidence="9 10">
    <name type="scientific">Halomicrobium mukohataei</name>
    <dbReference type="NCBI Taxonomy" id="57705"/>
    <lineage>
        <taxon>Archaea</taxon>
        <taxon>Methanobacteriati</taxon>
        <taxon>Methanobacteriota</taxon>
        <taxon>Stenosarchaea group</taxon>
        <taxon>Halobacteria</taxon>
        <taxon>Halobacteriales</taxon>
        <taxon>Haloarculaceae</taxon>
        <taxon>Halomicrobium</taxon>
    </lineage>
</organism>
<dbReference type="GO" id="GO:0000155">
    <property type="term" value="F:phosphorelay sensor kinase activity"/>
    <property type="evidence" value="ECO:0007669"/>
    <property type="project" value="InterPro"/>
</dbReference>
<evidence type="ECO:0000259" key="8">
    <source>
        <dbReference type="PROSITE" id="PS50109"/>
    </source>
</evidence>
<dbReference type="SUPFAM" id="SSF47384">
    <property type="entry name" value="Homodimeric domain of signal transducing histidine kinase"/>
    <property type="match status" value="1"/>
</dbReference>
<name>A0A4D6KD71_9EURY</name>
<dbReference type="InterPro" id="IPR050736">
    <property type="entry name" value="Sensor_HK_Regulatory"/>
</dbReference>
<dbReference type="EC" id="2.7.13.3" evidence="2"/>
<feature type="transmembrane region" description="Helical" evidence="7">
    <location>
        <begin position="386"/>
        <end position="409"/>
    </location>
</feature>
<dbReference type="InterPro" id="IPR005467">
    <property type="entry name" value="His_kinase_dom"/>
</dbReference>
<dbReference type="PROSITE" id="PS50109">
    <property type="entry name" value="HIS_KIN"/>
    <property type="match status" value="1"/>
</dbReference>
<keyword evidence="5" id="KW-0902">Two-component regulatory system</keyword>
<feature type="domain" description="Histidine kinase" evidence="8">
    <location>
        <begin position="736"/>
        <end position="936"/>
    </location>
</feature>
<feature type="compositionally biased region" description="Polar residues" evidence="6">
    <location>
        <begin position="644"/>
        <end position="669"/>
    </location>
</feature>
<keyword evidence="4 9" id="KW-0418">Kinase</keyword>
<reference evidence="9 10" key="1">
    <citation type="submission" date="2019-04" db="EMBL/GenBank/DDBJ databases">
        <title>Complete genome sequence of Arthrobacter sp. ZXY-2 associated with effective atrazine degradation and salt adaptation.</title>
        <authorList>
            <person name="Zhao X."/>
        </authorList>
    </citation>
    <scope>NUCLEOTIDE SEQUENCE [LARGE SCALE GENOMIC DNA]</scope>
    <source>
        <strain evidence="10">ZP60</strain>
    </source>
</reference>
<dbReference type="KEGG" id="halz:E5139_05625"/>
<sequence>MKPFTRRAVVAGTVVAVVLVWSGLVPLSAGAAGVSGLDCQPGSEGAVFAADSGLEAVYDGETLDGNPFVDDTTLAFPNVTVSATDTASLRIVAATDDGVCLRSIEPTSAPVRVTPDAGETVVVRDSLVNLSYGSFRYARSAGGVDLAYNASAPAAITVEDGDLSAGRTVEAVDADSGTQLTTGTVSADDTVDLQLPAGHRNVDLRYASTQTATATSTVQPAAATATDTATPTATDTATQTATNATTRTQTATETATPTARETPPDSDSATGGSSAGDDTATPTPTPDRTQTATPTATPANATEFTVPEWTGELVAYEPTPQTQHVGGLLPLTVSLWGLALWLVVARRGPETRLLALVLVVASVRATSDLTQIVLDGFVGVEAPLATLNLLLEFATAVLFAGFAVQYADIGERRTRHAKRALGVLGAVGATAVLTNPIHGQVFTDAAVAAGPFTYVTASVGPVGWLLFALATGLVAAGGVLVARTFVVGSPRGAWRPVAVIGTGLAVAIGIAALDVLELGPVTGYDYSATGVNYFLLATTVSLLGYGFQRLKPSGQRSIVADLDDAIVILDDAWRVVEWNGAAEEIVPELSTGRSFDAVFSEPLARPTVDQTVTREMSLEVDRWVTDSGTDAEPPTDSDDRTDGDSNGTDGQAAGSSERSETTEPGTNGTELDGAAEGHGEPLDTERRHFIVNARAVTTETSDVIGYTVRFADVTALKRHMSQLERRNEQLDQFAGAVTQDLRGPLGEAREETERVRAVLEDADEPEAVDRRALTTALGSIDAALNRMARLVEDILGLARDRDLQTDPEPIPFDAIVESVWDRFDPKEATLSVEATGEISADREHLDRLLAVLVRNAIQHGGEGVTVRVGLDDDGFYVADDGPGIDPSVRDRAFEAGVTTRDAAAGLGLTMARQRAAAHGWEIALDDGATGTRVVVSGCETEGPDE</sequence>
<feature type="region of interest" description="Disordered" evidence="6">
    <location>
        <begin position="212"/>
        <end position="304"/>
    </location>
</feature>
<feature type="transmembrane region" description="Helical" evidence="7">
    <location>
        <begin position="421"/>
        <end position="442"/>
    </location>
</feature>
<feature type="transmembrane region" description="Helical" evidence="7">
    <location>
        <begin position="528"/>
        <end position="547"/>
    </location>
</feature>
<dbReference type="SUPFAM" id="SSF55874">
    <property type="entry name" value="ATPase domain of HSP90 chaperone/DNA topoisomerase II/histidine kinase"/>
    <property type="match status" value="1"/>
</dbReference>
<accession>A0A4D6KD71</accession>
<evidence type="ECO:0000256" key="7">
    <source>
        <dbReference type="SAM" id="Phobius"/>
    </source>
</evidence>
<dbReference type="PANTHER" id="PTHR43711:SF1">
    <property type="entry name" value="HISTIDINE KINASE 1"/>
    <property type="match status" value="1"/>
</dbReference>
<feature type="region of interest" description="Disordered" evidence="6">
    <location>
        <begin position="610"/>
        <end position="683"/>
    </location>
</feature>
<proteinExistence type="predicted"/>
<protein>
    <recommendedName>
        <fullName evidence="2">histidine kinase</fullName>
        <ecNumber evidence="2">2.7.13.3</ecNumber>
    </recommendedName>
</protein>
<dbReference type="InterPro" id="IPR003594">
    <property type="entry name" value="HATPase_dom"/>
</dbReference>
<evidence type="ECO:0000256" key="4">
    <source>
        <dbReference type="ARBA" id="ARBA00022777"/>
    </source>
</evidence>
<feature type="transmembrane region" description="Helical" evidence="7">
    <location>
        <begin position="497"/>
        <end position="516"/>
    </location>
</feature>
<dbReference type="SMART" id="SM00387">
    <property type="entry name" value="HATPase_c"/>
    <property type="match status" value="1"/>
</dbReference>
<keyword evidence="7" id="KW-1133">Transmembrane helix</keyword>
<keyword evidence="7" id="KW-0472">Membrane</keyword>
<dbReference type="InterPro" id="IPR031621">
    <property type="entry name" value="HisKA_7TM"/>
</dbReference>
<dbReference type="InterPro" id="IPR036890">
    <property type="entry name" value="HATPase_C_sf"/>
</dbReference>
<feature type="transmembrane region" description="Helical" evidence="7">
    <location>
        <begin position="462"/>
        <end position="485"/>
    </location>
</feature>
<evidence type="ECO:0000313" key="10">
    <source>
        <dbReference type="Proteomes" id="UP000297053"/>
    </source>
</evidence>
<evidence type="ECO:0000256" key="1">
    <source>
        <dbReference type="ARBA" id="ARBA00000085"/>
    </source>
</evidence>
<dbReference type="AlphaFoldDB" id="A0A4D6KD71"/>
<dbReference type="Pfam" id="PF02518">
    <property type="entry name" value="HATPase_c"/>
    <property type="match status" value="1"/>
</dbReference>
<evidence type="ECO:0000256" key="2">
    <source>
        <dbReference type="ARBA" id="ARBA00012438"/>
    </source>
</evidence>
<evidence type="ECO:0000256" key="6">
    <source>
        <dbReference type="SAM" id="MobiDB-lite"/>
    </source>
</evidence>
<dbReference type="CDD" id="cd00082">
    <property type="entry name" value="HisKA"/>
    <property type="match status" value="1"/>
</dbReference>
<evidence type="ECO:0000256" key="3">
    <source>
        <dbReference type="ARBA" id="ARBA00022679"/>
    </source>
</evidence>
<feature type="compositionally biased region" description="Low complexity" evidence="6">
    <location>
        <begin position="212"/>
        <end position="302"/>
    </location>
</feature>
<dbReference type="PANTHER" id="PTHR43711">
    <property type="entry name" value="TWO-COMPONENT HISTIDINE KINASE"/>
    <property type="match status" value="1"/>
</dbReference>
<dbReference type="Proteomes" id="UP000297053">
    <property type="component" value="Chromosome"/>
</dbReference>
<keyword evidence="3" id="KW-0808">Transferase</keyword>
<dbReference type="Pfam" id="PF16927">
    <property type="entry name" value="HisKA_7TM"/>
    <property type="match status" value="1"/>
</dbReference>
<dbReference type="EMBL" id="CP039375">
    <property type="protein sequence ID" value="QCD65145.1"/>
    <property type="molecule type" value="Genomic_DNA"/>
</dbReference>
<keyword evidence="7" id="KW-0812">Transmembrane</keyword>
<gene>
    <name evidence="9" type="ORF">E5139_05625</name>
</gene>
<dbReference type="InterPro" id="IPR003661">
    <property type="entry name" value="HisK_dim/P_dom"/>
</dbReference>